<comment type="similarity">
    <text evidence="1 4">Belongs to the PstS family.</text>
</comment>
<feature type="domain" description="PBP" evidence="5">
    <location>
        <begin position="26"/>
        <end position="254"/>
    </location>
</feature>
<dbReference type="CDD" id="cd13653">
    <property type="entry name" value="PBP2_phosphate_like_1"/>
    <property type="match status" value="1"/>
</dbReference>
<evidence type="ECO:0000259" key="5">
    <source>
        <dbReference type="Pfam" id="PF12849"/>
    </source>
</evidence>
<dbReference type="Pfam" id="PF12849">
    <property type="entry name" value="PBP_like_2"/>
    <property type="match status" value="1"/>
</dbReference>
<dbReference type="PANTHER" id="PTHR30570">
    <property type="entry name" value="PERIPLASMIC PHOSPHATE BINDING COMPONENT OF PHOSPHATE ABC TRANSPORTER"/>
    <property type="match status" value="1"/>
</dbReference>
<keyword evidence="3" id="KW-0732">Signal</keyword>
<dbReference type="InterPro" id="IPR011862">
    <property type="entry name" value="Phos-bd"/>
</dbReference>
<dbReference type="Gene3D" id="3.40.190.10">
    <property type="entry name" value="Periplasmic binding protein-like II"/>
    <property type="match status" value="2"/>
</dbReference>
<dbReference type="SUPFAM" id="SSF53850">
    <property type="entry name" value="Periplasmic binding protein-like II"/>
    <property type="match status" value="1"/>
</dbReference>
<dbReference type="Proteomes" id="UP000176376">
    <property type="component" value="Unassembled WGS sequence"/>
</dbReference>
<dbReference type="NCBIfam" id="TIGR02136">
    <property type="entry name" value="ptsS_2"/>
    <property type="match status" value="1"/>
</dbReference>
<evidence type="ECO:0000256" key="4">
    <source>
        <dbReference type="RuleBase" id="RU367119"/>
    </source>
</evidence>
<gene>
    <name evidence="6" type="ORF">A3J15_00040</name>
</gene>
<evidence type="ECO:0000256" key="2">
    <source>
        <dbReference type="ARBA" id="ARBA00022448"/>
    </source>
</evidence>
<dbReference type="PANTHER" id="PTHR30570:SF1">
    <property type="entry name" value="PHOSPHATE-BINDING PROTEIN PSTS"/>
    <property type="match status" value="1"/>
</dbReference>
<sequence>MVSLLKRGLLIAFIISIYLFITRGSKTATIIRLAGSTAFQPFAEKLADVYMDKNESAVIDVQGGGSALGIMAVNQGIVDIGMADMLQLPRVVSHLTKVVCARDGIAVIVHKDNPIENISKKQLQDIFTGKITNWQKVGVSPAPLRVISREDGSGTRKSFDQIVLKKNKLTINAMYQDSNGTIREAVKSDENAIGYISIGFINSSVKTVDIDGINATNENVKNGKYTLARPIYLILKKDIGQDARQFIDFLLSNEAQTIISKNGLIPVK</sequence>
<dbReference type="GO" id="GO:0006817">
    <property type="term" value="P:phosphate ion transport"/>
    <property type="evidence" value="ECO:0007669"/>
    <property type="project" value="UniProtKB-UniRule"/>
</dbReference>
<dbReference type="STRING" id="1802074.A3J15_00040"/>
<name>A0A1F7JMH2_9BACT</name>
<comment type="caution">
    <text evidence="6">The sequence shown here is derived from an EMBL/GenBank/DDBJ whole genome shotgun (WGS) entry which is preliminary data.</text>
</comment>
<dbReference type="InterPro" id="IPR050811">
    <property type="entry name" value="Phosphate_ABC_transporter"/>
</dbReference>
<organism evidence="6 7">
    <name type="scientific">Candidatus Roizmanbacteria bacterium RIFCSPLOWO2_02_FULL_38_10</name>
    <dbReference type="NCBI Taxonomy" id="1802074"/>
    <lineage>
        <taxon>Bacteria</taxon>
        <taxon>Candidatus Roizmaniibacteriota</taxon>
    </lineage>
</organism>
<protein>
    <recommendedName>
        <fullName evidence="4">Phosphate-binding protein</fullName>
    </recommendedName>
</protein>
<dbReference type="AlphaFoldDB" id="A0A1F7JMH2"/>
<comment type="function">
    <text evidence="4">Involved in the system for phosphate transport across the cytoplasmic membrane.</text>
</comment>
<accession>A0A1F7JMH2</accession>
<evidence type="ECO:0000313" key="6">
    <source>
        <dbReference type="EMBL" id="OGK56810.1"/>
    </source>
</evidence>
<dbReference type="GO" id="GO:0042301">
    <property type="term" value="F:phosphate ion binding"/>
    <property type="evidence" value="ECO:0007669"/>
    <property type="project" value="UniProtKB-UniRule"/>
</dbReference>
<evidence type="ECO:0000313" key="7">
    <source>
        <dbReference type="Proteomes" id="UP000176376"/>
    </source>
</evidence>
<dbReference type="EMBL" id="MGAY01000022">
    <property type="protein sequence ID" value="OGK56810.1"/>
    <property type="molecule type" value="Genomic_DNA"/>
</dbReference>
<dbReference type="InterPro" id="IPR024370">
    <property type="entry name" value="PBP_domain"/>
</dbReference>
<keyword evidence="2 4" id="KW-0813">Transport</keyword>
<keyword evidence="4" id="KW-0592">Phosphate transport</keyword>
<proteinExistence type="inferred from homology"/>
<evidence type="ECO:0000256" key="3">
    <source>
        <dbReference type="ARBA" id="ARBA00022729"/>
    </source>
</evidence>
<evidence type="ECO:0000256" key="1">
    <source>
        <dbReference type="ARBA" id="ARBA00008725"/>
    </source>
</evidence>
<reference evidence="6 7" key="1">
    <citation type="journal article" date="2016" name="Nat. Commun.">
        <title>Thousands of microbial genomes shed light on interconnected biogeochemical processes in an aquifer system.</title>
        <authorList>
            <person name="Anantharaman K."/>
            <person name="Brown C.T."/>
            <person name="Hug L.A."/>
            <person name="Sharon I."/>
            <person name="Castelle C.J."/>
            <person name="Probst A.J."/>
            <person name="Thomas B.C."/>
            <person name="Singh A."/>
            <person name="Wilkins M.J."/>
            <person name="Karaoz U."/>
            <person name="Brodie E.L."/>
            <person name="Williams K.H."/>
            <person name="Hubbard S.S."/>
            <person name="Banfield J.F."/>
        </authorList>
    </citation>
    <scope>NUCLEOTIDE SEQUENCE [LARGE SCALE GENOMIC DNA]</scope>
</reference>